<organism evidence="1 2">
    <name type="scientific">Aphanomyces astaci</name>
    <name type="common">Crayfish plague agent</name>
    <dbReference type="NCBI Taxonomy" id="112090"/>
    <lineage>
        <taxon>Eukaryota</taxon>
        <taxon>Sar</taxon>
        <taxon>Stramenopiles</taxon>
        <taxon>Oomycota</taxon>
        <taxon>Saprolegniomycetes</taxon>
        <taxon>Saprolegniales</taxon>
        <taxon>Verrucalvaceae</taxon>
        <taxon>Aphanomyces</taxon>
    </lineage>
</organism>
<gene>
    <name evidence="1" type="ORF">DYB28_015632</name>
</gene>
<feature type="non-terminal residue" evidence="1">
    <location>
        <position position="1"/>
    </location>
</feature>
<reference evidence="1 2" key="1">
    <citation type="journal article" date="2018" name="J. Invertebr. Pathol.">
        <title>New genotyping method for the causative agent of crayfish plague (Aphanomyces astaci) based on whole genome data.</title>
        <authorList>
            <person name="Minardi D."/>
            <person name="Studholme D.J."/>
            <person name="van der Giezen M."/>
            <person name="Pretto T."/>
            <person name="Oidtmann B."/>
        </authorList>
    </citation>
    <scope>NUCLEOTIDE SEQUENCE [LARGE SCALE GENOMIC DNA]</scope>
    <source>
        <strain evidence="1 2">KB13</strain>
    </source>
</reference>
<evidence type="ECO:0000313" key="1">
    <source>
        <dbReference type="EMBL" id="RLO01496.1"/>
    </source>
</evidence>
<dbReference type="EMBL" id="QUTI01036120">
    <property type="protein sequence ID" value="RLO01496.1"/>
    <property type="molecule type" value="Genomic_DNA"/>
</dbReference>
<dbReference type="AlphaFoldDB" id="A0A9X8H5N4"/>
<comment type="caution">
    <text evidence="1">The sequence shown here is derived from an EMBL/GenBank/DDBJ whole genome shotgun (WGS) entry which is preliminary data.</text>
</comment>
<name>A0A9X8H5N4_APHAT</name>
<dbReference type="Proteomes" id="UP000275652">
    <property type="component" value="Unassembled WGS sequence"/>
</dbReference>
<accession>A0A9X8H5N4</accession>
<proteinExistence type="predicted"/>
<sequence length="67" mass="7630">WCKRSLGDRVNRRDAHMYFQTRLANQMLFETDWMHLATTQAPMEYSNVPMVQSAAALKKAAAEAKAA</sequence>
<protein>
    <submittedName>
        <fullName evidence="1">Uncharacterized protein</fullName>
    </submittedName>
</protein>
<evidence type="ECO:0000313" key="2">
    <source>
        <dbReference type="Proteomes" id="UP000275652"/>
    </source>
</evidence>